<name>A0ABD1Q4P1_9LAMI</name>
<keyword evidence="2" id="KW-1185">Reference proteome</keyword>
<dbReference type="Proteomes" id="UP001604336">
    <property type="component" value="Unassembled WGS sequence"/>
</dbReference>
<accession>A0ABD1Q4P1</accession>
<gene>
    <name evidence="1" type="ORF">Adt_39299</name>
</gene>
<dbReference type="AlphaFoldDB" id="A0ABD1Q4P1"/>
<evidence type="ECO:0000313" key="1">
    <source>
        <dbReference type="EMBL" id="KAL2471163.1"/>
    </source>
</evidence>
<proteinExistence type="predicted"/>
<protein>
    <submittedName>
        <fullName evidence="1">Uncharacterized protein</fullName>
    </submittedName>
</protein>
<dbReference type="EMBL" id="JBFOLK010000012">
    <property type="protein sequence ID" value="KAL2471163.1"/>
    <property type="molecule type" value="Genomic_DNA"/>
</dbReference>
<comment type="caution">
    <text evidence="1">The sequence shown here is derived from an EMBL/GenBank/DDBJ whole genome shotgun (WGS) entry which is preliminary data.</text>
</comment>
<sequence length="106" mass="12199">MLRSYFDLQDDPSSDEYRAICATVDRLAADPYRDYKLKAHNHLIAHGLSRPYIEMSAKDWQKCIDFFTSPTFVDKLVELKETQQTQVASSGVSLDERAIAKEVIRE</sequence>
<reference evidence="2" key="1">
    <citation type="submission" date="2024-07" db="EMBL/GenBank/DDBJ databases">
        <title>Two chromosome-level genome assemblies of Korean endemic species Abeliophyllum distichum and Forsythia ovata (Oleaceae).</title>
        <authorList>
            <person name="Jang H."/>
        </authorList>
    </citation>
    <scope>NUCLEOTIDE SEQUENCE [LARGE SCALE GENOMIC DNA]</scope>
</reference>
<evidence type="ECO:0000313" key="2">
    <source>
        <dbReference type="Proteomes" id="UP001604336"/>
    </source>
</evidence>
<organism evidence="1 2">
    <name type="scientific">Abeliophyllum distichum</name>
    <dbReference type="NCBI Taxonomy" id="126358"/>
    <lineage>
        <taxon>Eukaryota</taxon>
        <taxon>Viridiplantae</taxon>
        <taxon>Streptophyta</taxon>
        <taxon>Embryophyta</taxon>
        <taxon>Tracheophyta</taxon>
        <taxon>Spermatophyta</taxon>
        <taxon>Magnoliopsida</taxon>
        <taxon>eudicotyledons</taxon>
        <taxon>Gunneridae</taxon>
        <taxon>Pentapetalae</taxon>
        <taxon>asterids</taxon>
        <taxon>lamiids</taxon>
        <taxon>Lamiales</taxon>
        <taxon>Oleaceae</taxon>
        <taxon>Forsythieae</taxon>
        <taxon>Abeliophyllum</taxon>
    </lineage>
</organism>